<gene>
    <name evidence="1" type="ORF">A359_00340</name>
</gene>
<dbReference type="Proteomes" id="UP000003936">
    <property type="component" value="Chromosome"/>
</dbReference>
<organism evidence="1 2">
    <name type="scientific">secondary endosymbiont of Ctenarytaina eucalypti</name>
    <dbReference type="NCBI Taxonomy" id="1199245"/>
    <lineage>
        <taxon>Bacteria</taxon>
        <taxon>Pseudomonadati</taxon>
        <taxon>Pseudomonadota</taxon>
        <taxon>Gammaproteobacteria</taxon>
        <taxon>Enterobacterales</taxon>
        <taxon>Enterobacteriaceae</taxon>
        <taxon>aphid secondary symbionts</taxon>
    </lineage>
</organism>
<sequence length="31" mass="3083">MVLADGAYVKVTVIILCGEIGQGPLSSYGAG</sequence>
<dbReference type="AlphaFoldDB" id="J3VR76"/>
<dbReference type="KEGG" id="sect:A359_00340"/>
<dbReference type="HOGENOM" id="CLU_3398376_0_0_6"/>
<evidence type="ECO:0000313" key="1">
    <source>
        <dbReference type="EMBL" id="AFP84441.1"/>
    </source>
</evidence>
<accession>J3VR76</accession>
<proteinExistence type="predicted"/>
<protein>
    <submittedName>
        <fullName evidence="1">Uncharacterized protein</fullName>
    </submittedName>
</protein>
<dbReference type="EMBL" id="CP003546">
    <property type="protein sequence ID" value="AFP84441.1"/>
    <property type="molecule type" value="Genomic_DNA"/>
</dbReference>
<keyword evidence="2" id="KW-1185">Reference proteome</keyword>
<reference evidence="1 2" key="1">
    <citation type="journal article" date="2012" name="Mol. Biol. Evol.">
        <title>Genome reduction and co-evolution between the primary and secondary bacterial symbionts of psyllids.</title>
        <authorList>
            <person name="Sloan D.B."/>
            <person name="Moran N.A."/>
        </authorList>
    </citation>
    <scope>NUCLEOTIDE SEQUENCE [LARGE SCALE GENOMIC DNA]</scope>
    <source>
        <strain evidence="1">Ceuc_S</strain>
    </source>
</reference>
<evidence type="ECO:0000313" key="2">
    <source>
        <dbReference type="Proteomes" id="UP000003936"/>
    </source>
</evidence>
<name>J3VR76_9ENTR</name>